<gene>
    <name evidence="3" type="ORF">EGW70_08875</name>
</gene>
<proteinExistence type="predicted"/>
<dbReference type="EMBL" id="RKOR01000023">
    <property type="protein sequence ID" value="ROY49387.1"/>
    <property type="molecule type" value="Genomic_DNA"/>
</dbReference>
<comment type="caution">
    <text evidence="3">The sequence shown here is derived from an EMBL/GenBank/DDBJ whole genome shotgun (WGS) entry which is preliminary data.</text>
</comment>
<evidence type="ECO:0000256" key="1">
    <source>
        <dbReference type="SAM" id="SignalP"/>
    </source>
</evidence>
<dbReference type="Pfam" id="PF13731">
    <property type="entry name" value="WxL"/>
    <property type="match status" value="1"/>
</dbReference>
<feature type="domain" description="WxL" evidence="2">
    <location>
        <begin position="29"/>
        <end position="235"/>
    </location>
</feature>
<reference evidence="3 4" key="1">
    <citation type="submission" date="2018-10" db="EMBL/GenBank/DDBJ databases">
        <title>Genotypes and phenotypes of Enterococci isolated from broiler chickens.</title>
        <authorList>
            <person name="Muhammad A.R."/>
            <person name="Diarra M.S."/>
        </authorList>
    </citation>
    <scope>NUCLEOTIDE SEQUENCE [LARGE SCALE GENOMIC DNA]</scope>
    <source>
        <strain evidence="3 4">P7 C A21</strain>
    </source>
</reference>
<dbReference type="OrthoDB" id="2195270at2"/>
<evidence type="ECO:0000313" key="3">
    <source>
        <dbReference type="EMBL" id="ROY49387.1"/>
    </source>
</evidence>
<feature type="signal peptide" evidence="1">
    <location>
        <begin position="1"/>
        <end position="27"/>
    </location>
</feature>
<name>A0A3N3Z2Q8_ENTFL</name>
<dbReference type="InterPro" id="IPR027994">
    <property type="entry name" value="WxL_dom"/>
</dbReference>
<evidence type="ECO:0000313" key="4">
    <source>
        <dbReference type="Proteomes" id="UP000275941"/>
    </source>
</evidence>
<dbReference type="AlphaFoldDB" id="A0A3N3Z2Q8"/>
<organism evidence="3 4">
    <name type="scientific">Enterococcus faecalis</name>
    <name type="common">Streptococcus faecalis</name>
    <dbReference type="NCBI Taxonomy" id="1351"/>
    <lineage>
        <taxon>Bacteria</taxon>
        <taxon>Bacillati</taxon>
        <taxon>Bacillota</taxon>
        <taxon>Bacilli</taxon>
        <taxon>Lactobacillales</taxon>
        <taxon>Enterococcaceae</taxon>
        <taxon>Enterococcus</taxon>
    </lineage>
</organism>
<dbReference type="Proteomes" id="UP000275941">
    <property type="component" value="Unassembled WGS sequence"/>
</dbReference>
<protein>
    <submittedName>
        <fullName evidence="3">WxL domain-containing protein</fullName>
    </submittedName>
</protein>
<keyword evidence="1" id="KW-0732">Signal</keyword>
<feature type="chain" id="PRO_5018106210" evidence="1">
    <location>
        <begin position="28"/>
        <end position="237"/>
    </location>
</feature>
<evidence type="ECO:0000259" key="2">
    <source>
        <dbReference type="Pfam" id="PF13731"/>
    </source>
</evidence>
<sequence>MKKKIMASLLVGSAVVGESLAPLSAQAVTTGNTPVQAEFEGGSLPDIGGDPNTVRPDPGATNSNFDLLFIPREYDFGKLSISDDLTKSIPNKNDVGTNGHVEAVGVGDLRGTKEGWHVTAQSNGMKFDEESLEGNITTSSNSLYPLEYDVVNNYFRILDFTFLDPNTSPNLVNSDNWTLDLGGDAVLVSNASVGKGQGLWQFTMFRTSLNITTPAYEIKAGAYTGNITWNLVAGPSI</sequence>
<accession>A0A3N3Z2Q8</accession>